<name>A0A7S1VHN5_9EUKA</name>
<organism evidence="2">
    <name type="scientific">Sexangularia sp. CB-2014</name>
    <dbReference type="NCBI Taxonomy" id="1486929"/>
    <lineage>
        <taxon>Eukaryota</taxon>
        <taxon>Amoebozoa</taxon>
        <taxon>Tubulinea</taxon>
        <taxon>Elardia</taxon>
        <taxon>Arcellinida</taxon>
        <taxon>Arcellinida incertae sedis</taxon>
        <taxon>Sexangularia</taxon>
    </lineage>
</organism>
<accession>A0A7S1VHN5</accession>
<reference evidence="2" key="1">
    <citation type="submission" date="2021-01" db="EMBL/GenBank/DDBJ databases">
        <authorList>
            <person name="Corre E."/>
            <person name="Pelletier E."/>
            <person name="Niang G."/>
            <person name="Scheremetjew M."/>
            <person name="Finn R."/>
            <person name="Kale V."/>
            <person name="Holt S."/>
            <person name="Cochrane G."/>
            <person name="Meng A."/>
            <person name="Brown T."/>
            <person name="Cohen L."/>
        </authorList>
    </citation>
    <scope>NUCLEOTIDE SEQUENCE</scope>
    <source>
        <strain evidence="2">ATCC 50979</strain>
    </source>
</reference>
<protein>
    <submittedName>
        <fullName evidence="2">Uncharacterized protein</fullName>
    </submittedName>
</protein>
<dbReference type="AlphaFoldDB" id="A0A7S1VHN5"/>
<feature type="region of interest" description="Disordered" evidence="1">
    <location>
        <begin position="384"/>
        <end position="407"/>
    </location>
</feature>
<dbReference type="EMBL" id="HBGL01010077">
    <property type="protein sequence ID" value="CAD9300111.1"/>
    <property type="molecule type" value="Transcribed_RNA"/>
</dbReference>
<gene>
    <name evidence="2" type="ORF">SSP0437_LOCUS7821</name>
</gene>
<evidence type="ECO:0000256" key="1">
    <source>
        <dbReference type="SAM" id="MobiDB-lite"/>
    </source>
</evidence>
<proteinExistence type="predicted"/>
<evidence type="ECO:0000313" key="2">
    <source>
        <dbReference type="EMBL" id="CAD9300111.1"/>
    </source>
</evidence>
<sequence length="407" mass="42445">MPPSSSTQSFRQLLRANPLRLAPRQVPGFDVTASASSPSLSIPFPRSSRSSGLLYSLNWSLAHFGISVSDTAYINKRQNNTEKATDASRPSTLEWHPAATRGAMATSVKESLSNATPLLVASGRIPSLALGETVSIITAAEASYTAARAAVHPPVVFSDTDESDALDLGAGLCLAIGEIPDAKGDACHFALSRDAKRAYLGHAAGTPPSAATVQAALAAGLAGLLARRTDDGGLPLVLRADGVSFNGVDALVFGVPADRRSAGYRASLFADAHAVWHDPSTVTSLLYGDRIPRKSVVPQRIIFARTSKAGEEVSSLSVDQAVACFVADKAAQGVDGVTCDQLAARFAELLTESGAEAYWLNLSKTKNVEKTMASLLARSSPTAKKLAAGSTPKTKVDGEADSLTHYA</sequence>